<dbReference type="PANTHER" id="PTHR28071">
    <property type="entry name" value="REDOX PROTEIN FMP46, MITOCHONDRIAL-RELATED"/>
    <property type="match status" value="1"/>
</dbReference>
<sequence>MSFRDLRRLPIISIFHNPSCSKSRATLSLLQNVLNESSTAKPPFSLDIVDYTQNPPTKEQLQTVIDYLGLKDASAQNILRPDAPKVSSIAELVKLVTNDASVLERPIVVDWDAGKAVIARPPEKVEKLIQHRVQNA</sequence>
<evidence type="ECO:0000256" key="4">
    <source>
        <dbReference type="ARBA" id="ARBA00022946"/>
    </source>
</evidence>
<dbReference type="OrthoDB" id="59229at2759"/>
<protein>
    <recommendedName>
        <fullName evidence="9">Arsenate reductase (Glutaredoxin)</fullName>
    </recommendedName>
</protein>
<proteinExistence type="inferred from homology"/>
<organism evidence="7 8">
    <name type="scientific">Bifiguratus adelaidae</name>
    <dbReference type="NCBI Taxonomy" id="1938954"/>
    <lineage>
        <taxon>Eukaryota</taxon>
        <taxon>Fungi</taxon>
        <taxon>Fungi incertae sedis</taxon>
        <taxon>Mucoromycota</taxon>
        <taxon>Mucoromycotina</taxon>
        <taxon>Endogonomycetes</taxon>
        <taxon>Endogonales</taxon>
        <taxon>Endogonales incertae sedis</taxon>
        <taxon>Bifiguratus</taxon>
    </lineage>
</organism>
<dbReference type="AlphaFoldDB" id="A0A261Y6B9"/>
<reference evidence="7 8" key="1">
    <citation type="journal article" date="2017" name="Mycologia">
        <title>Bifiguratus adelaidae, gen. et sp. nov., a new member of Mucoromycotina in endophytic and soil-dwelling habitats.</title>
        <authorList>
            <person name="Torres-Cruz T.J."/>
            <person name="Billingsley Tobias T.L."/>
            <person name="Almatruk M."/>
            <person name="Hesse C."/>
            <person name="Kuske C.R."/>
            <person name="Desiro A."/>
            <person name="Benucci G.M."/>
            <person name="Bonito G."/>
            <person name="Stajich J.E."/>
            <person name="Dunlap C."/>
            <person name="Arnold A.E."/>
            <person name="Porras-Alfaro A."/>
        </authorList>
    </citation>
    <scope>NUCLEOTIDE SEQUENCE [LARGE SCALE GENOMIC DNA]</scope>
    <source>
        <strain evidence="7 8">AZ0501</strain>
    </source>
</reference>
<keyword evidence="6" id="KW-0496">Mitochondrion</keyword>
<evidence type="ECO:0000313" key="8">
    <source>
        <dbReference type="Proteomes" id="UP000242875"/>
    </source>
</evidence>
<evidence type="ECO:0000256" key="3">
    <source>
        <dbReference type="ARBA" id="ARBA00009734"/>
    </source>
</evidence>
<keyword evidence="4" id="KW-0809">Transit peptide</keyword>
<dbReference type="EMBL" id="MVBO01000007">
    <property type="protein sequence ID" value="OZJ06034.1"/>
    <property type="molecule type" value="Genomic_DNA"/>
</dbReference>
<dbReference type="InterPro" id="IPR036249">
    <property type="entry name" value="Thioredoxin-like_sf"/>
</dbReference>
<name>A0A261Y6B9_9FUNG</name>
<comment type="subcellular location">
    <subcellularLocation>
        <location evidence="2">Mitochondrion</location>
    </subcellularLocation>
</comment>
<keyword evidence="5" id="KW-0560">Oxidoreductase</keyword>
<dbReference type="Gene3D" id="3.40.30.10">
    <property type="entry name" value="Glutaredoxin"/>
    <property type="match status" value="1"/>
</dbReference>
<comment type="similarity">
    <text evidence="3">Belongs to the FMP46 family.</text>
</comment>
<dbReference type="GO" id="GO:0016491">
    <property type="term" value="F:oxidoreductase activity"/>
    <property type="evidence" value="ECO:0007669"/>
    <property type="project" value="UniProtKB-KW"/>
</dbReference>
<comment type="caution">
    <text evidence="7">The sequence shown here is derived from an EMBL/GenBank/DDBJ whole genome shotgun (WGS) entry which is preliminary data.</text>
</comment>
<dbReference type="Proteomes" id="UP000242875">
    <property type="component" value="Unassembled WGS sequence"/>
</dbReference>
<evidence type="ECO:0000256" key="1">
    <source>
        <dbReference type="ARBA" id="ARBA00002963"/>
    </source>
</evidence>
<accession>A0A261Y6B9</accession>
<evidence type="ECO:0000256" key="6">
    <source>
        <dbReference type="ARBA" id="ARBA00023128"/>
    </source>
</evidence>
<comment type="function">
    <text evidence="1">Putative mitochondrial redox protein which could be involved in the reduction of small toxic molecules.</text>
</comment>
<evidence type="ECO:0008006" key="9">
    <source>
        <dbReference type="Google" id="ProtNLM"/>
    </source>
</evidence>
<dbReference type="PANTHER" id="PTHR28071:SF1">
    <property type="entry name" value="REDOX PROTEIN FMP46, MITOCHONDRIAL-RELATED"/>
    <property type="match status" value="1"/>
</dbReference>
<gene>
    <name evidence="7" type="ORF">BZG36_01120</name>
</gene>
<dbReference type="InterPro" id="IPR012882">
    <property type="entry name" value="Fmp46"/>
</dbReference>
<dbReference type="Pfam" id="PF07955">
    <property type="entry name" value="DUF1687"/>
    <property type="match status" value="1"/>
</dbReference>
<dbReference type="PROSITE" id="PS51353">
    <property type="entry name" value="ARSC"/>
    <property type="match status" value="1"/>
</dbReference>
<keyword evidence="8" id="KW-1185">Reference proteome</keyword>
<dbReference type="GO" id="GO:0005739">
    <property type="term" value="C:mitochondrion"/>
    <property type="evidence" value="ECO:0007669"/>
    <property type="project" value="UniProtKB-SubCell"/>
</dbReference>
<evidence type="ECO:0000256" key="2">
    <source>
        <dbReference type="ARBA" id="ARBA00004173"/>
    </source>
</evidence>
<evidence type="ECO:0000313" key="7">
    <source>
        <dbReference type="EMBL" id="OZJ06034.1"/>
    </source>
</evidence>
<evidence type="ECO:0000256" key="5">
    <source>
        <dbReference type="ARBA" id="ARBA00023002"/>
    </source>
</evidence>
<dbReference type="InterPro" id="IPR006660">
    <property type="entry name" value="Arsenate_reductase-like"/>
</dbReference>
<dbReference type="SUPFAM" id="SSF52833">
    <property type="entry name" value="Thioredoxin-like"/>
    <property type="match status" value="1"/>
</dbReference>